<dbReference type="Proteomes" id="UP000741863">
    <property type="component" value="Unassembled WGS sequence"/>
</dbReference>
<feature type="transmembrane region" description="Helical" evidence="1">
    <location>
        <begin position="46"/>
        <end position="65"/>
    </location>
</feature>
<name>A0ABS2PD19_9BACL</name>
<feature type="transmembrane region" description="Helical" evidence="1">
    <location>
        <begin position="103"/>
        <end position="125"/>
    </location>
</feature>
<gene>
    <name evidence="2" type="ORF">JOD17_002412</name>
</gene>
<feature type="transmembrane region" description="Helical" evidence="1">
    <location>
        <begin position="21"/>
        <end position="40"/>
    </location>
</feature>
<evidence type="ECO:0000313" key="3">
    <source>
        <dbReference type="Proteomes" id="UP000741863"/>
    </source>
</evidence>
<proteinExistence type="predicted"/>
<dbReference type="Gene3D" id="1.20.1740.10">
    <property type="entry name" value="Amino acid/polyamine transporter I"/>
    <property type="match status" value="1"/>
</dbReference>
<dbReference type="SUPFAM" id="SSF103473">
    <property type="entry name" value="MFS general substrate transporter"/>
    <property type="match status" value="1"/>
</dbReference>
<keyword evidence="1" id="KW-1133">Transmembrane helix</keyword>
<sequence>MTEASREQTTHERTLTLRGGFYLMLLGLVFVLLTLLNPVYVQTDALLFLLGSYFLVMGSIFFLIVEPLSTPERKELRALNIVNAFGLVLTIVLFVYHTMTFQVTGFGITVTSLLVLLWIAAFMLIRRQTHNKEEYMNVERQDQSESR</sequence>
<keyword evidence="1" id="KW-0472">Membrane</keyword>
<dbReference type="RefSeq" id="WP_204697934.1">
    <property type="nucleotide sequence ID" value="NZ_JAFBEC010000006.1"/>
</dbReference>
<feature type="transmembrane region" description="Helical" evidence="1">
    <location>
        <begin position="77"/>
        <end position="97"/>
    </location>
</feature>
<comment type="caution">
    <text evidence="2">The sequence shown here is derived from an EMBL/GenBank/DDBJ whole genome shotgun (WGS) entry which is preliminary data.</text>
</comment>
<evidence type="ECO:0000256" key="1">
    <source>
        <dbReference type="SAM" id="Phobius"/>
    </source>
</evidence>
<dbReference type="EMBL" id="JAFBEC010000006">
    <property type="protein sequence ID" value="MBM7633318.1"/>
    <property type="molecule type" value="Genomic_DNA"/>
</dbReference>
<dbReference type="InterPro" id="IPR036259">
    <property type="entry name" value="MFS_trans_sf"/>
</dbReference>
<keyword evidence="1" id="KW-0812">Transmembrane</keyword>
<evidence type="ECO:0000313" key="2">
    <source>
        <dbReference type="EMBL" id="MBM7633318.1"/>
    </source>
</evidence>
<protein>
    <submittedName>
        <fullName evidence="2">Peptidoglycan/LPS O-acetylase OafA/YrhL</fullName>
    </submittedName>
</protein>
<organism evidence="2 3">
    <name type="scientific">Geomicrobium sediminis</name>
    <dbReference type="NCBI Taxonomy" id="1347788"/>
    <lineage>
        <taxon>Bacteria</taxon>
        <taxon>Bacillati</taxon>
        <taxon>Bacillota</taxon>
        <taxon>Bacilli</taxon>
        <taxon>Bacillales</taxon>
        <taxon>Geomicrobium</taxon>
    </lineage>
</organism>
<accession>A0ABS2PD19</accession>
<reference evidence="2 3" key="1">
    <citation type="submission" date="2021-01" db="EMBL/GenBank/DDBJ databases">
        <title>Genomic Encyclopedia of Type Strains, Phase IV (KMG-IV): sequencing the most valuable type-strain genomes for metagenomic binning, comparative biology and taxonomic classification.</title>
        <authorList>
            <person name="Goeker M."/>
        </authorList>
    </citation>
    <scope>NUCLEOTIDE SEQUENCE [LARGE SCALE GENOMIC DNA]</scope>
    <source>
        <strain evidence="2 3">DSM 25540</strain>
    </source>
</reference>
<keyword evidence="3" id="KW-1185">Reference proteome</keyword>